<gene>
    <name evidence="2" type="ORF">PXEA_LOCUS638</name>
</gene>
<reference evidence="2" key="1">
    <citation type="submission" date="2018-11" db="EMBL/GenBank/DDBJ databases">
        <authorList>
            <consortium name="Pathogen Informatics"/>
        </authorList>
    </citation>
    <scope>NUCLEOTIDE SEQUENCE</scope>
</reference>
<dbReference type="PANTHER" id="PTHR47020:SF1">
    <property type="entry name" value="HILLARIN"/>
    <property type="match status" value="1"/>
</dbReference>
<dbReference type="Proteomes" id="UP000784294">
    <property type="component" value="Unassembled WGS sequence"/>
</dbReference>
<evidence type="ECO:0000313" key="2">
    <source>
        <dbReference type="EMBL" id="VEL07198.1"/>
    </source>
</evidence>
<accession>A0A448WAS2</accession>
<organism evidence="2 3">
    <name type="scientific">Protopolystoma xenopodis</name>
    <dbReference type="NCBI Taxonomy" id="117903"/>
    <lineage>
        <taxon>Eukaryota</taxon>
        <taxon>Metazoa</taxon>
        <taxon>Spiralia</taxon>
        <taxon>Lophotrochozoa</taxon>
        <taxon>Platyhelminthes</taxon>
        <taxon>Monogenea</taxon>
        <taxon>Polyopisthocotylea</taxon>
        <taxon>Polystomatidea</taxon>
        <taxon>Polystomatidae</taxon>
        <taxon>Protopolystoma</taxon>
    </lineage>
</organism>
<dbReference type="PANTHER" id="PTHR47020">
    <property type="entry name" value="HILLARIN"/>
    <property type="match status" value="1"/>
</dbReference>
<dbReference type="InterPro" id="IPR053041">
    <property type="entry name" value="Transglut-like_Superfamily_Mod"/>
</dbReference>
<name>A0A448WAS2_9PLAT</name>
<keyword evidence="3" id="KW-1185">Reference proteome</keyword>
<dbReference type="InterPro" id="IPR056564">
    <property type="entry name" value="Ig-like_KY"/>
</dbReference>
<dbReference type="EMBL" id="CAAALY010001238">
    <property type="protein sequence ID" value="VEL07198.1"/>
    <property type="molecule type" value="Genomic_DNA"/>
</dbReference>
<dbReference type="Pfam" id="PF23265">
    <property type="entry name" value="Ig-like_KY"/>
    <property type="match status" value="1"/>
</dbReference>
<dbReference type="AlphaFoldDB" id="A0A448WAS2"/>
<evidence type="ECO:0000259" key="1">
    <source>
        <dbReference type="Pfam" id="PF23265"/>
    </source>
</evidence>
<evidence type="ECO:0000313" key="3">
    <source>
        <dbReference type="Proteomes" id="UP000784294"/>
    </source>
</evidence>
<comment type="caution">
    <text evidence="2">The sequence shown here is derived from an EMBL/GenBank/DDBJ whole genome shotgun (WGS) entry which is preliminary data.</text>
</comment>
<feature type="domain" description="KY-like immunoglobulin-like" evidence="1">
    <location>
        <begin position="97"/>
        <end position="163"/>
    </location>
</feature>
<dbReference type="OrthoDB" id="6129702at2759"/>
<sequence>MHCKLLIGYAKGAEYAAGMRFSGRQGQHSWNAVLVHGTWRLVDCHWAARRLIGKCASVENVRYGLDMFYFLANPGQFIYTHFPHDKDWQLLRHPISLEEFESLTPVKSAFFKYNLDLVTHKQAVISTVDPEVCVVIAFPPIAEQPLSFTFSLAMDNQEASEEFQGLPLR</sequence>
<proteinExistence type="predicted"/>
<protein>
    <recommendedName>
        <fullName evidence="1">KY-like immunoglobulin-like domain-containing protein</fullName>
    </recommendedName>
</protein>